<evidence type="ECO:0000313" key="2">
    <source>
        <dbReference type="EMBL" id="KIY51965.1"/>
    </source>
</evidence>
<gene>
    <name evidence="2" type="ORF">FISHEDRAFT_70201</name>
</gene>
<sequence length="118" mass="13126">MADIPVHHAPAAKVGGRRLSISHPKPKTHSAPVETSAPEDNNVTDYPRPSPEHHDAPHHEPPPHNEEPPLKEKEILSIQEQKIAQRKLEENRPRREPQAGGKAFIRISQPAGKGFNAY</sequence>
<proteinExistence type="predicted"/>
<dbReference type="Proteomes" id="UP000054144">
    <property type="component" value="Unassembled WGS sequence"/>
</dbReference>
<organism evidence="2 3">
    <name type="scientific">Fistulina hepatica ATCC 64428</name>
    <dbReference type="NCBI Taxonomy" id="1128425"/>
    <lineage>
        <taxon>Eukaryota</taxon>
        <taxon>Fungi</taxon>
        <taxon>Dikarya</taxon>
        <taxon>Basidiomycota</taxon>
        <taxon>Agaricomycotina</taxon>
        <taxon>Agaricomycetes</taxon>
        <taxon>Agaricomycetidae</taxon>
        <taxon>Agaricales</taxon>
        <taxon>Fistulinaceae</taxon>
        <taxon>Fistulina</taxon>
    </lineage>
</organism>
<feature type="region of interest" description="Disordered" evidence="1">
    <location>
        <begin position="1"/>
        <end position="118"/>
    </location>
</feature>
<feature type="compositionally biased region" description="Basic and acidic residues" evidence="1">
    <location>
        <begin position="50"/>
        <end position="75"/>
    </location>
</feature>
<dbReference type="EMBL" id="KN881646">
    <property type="protein sequence ID" value="KIY51965.1"/>
    <property type="molecule type" value="Genomic_DNA"/>
</dbReference>
<dbReference type="OrthoDB" id="3228420at2759"/>
<evidence type="ECO:0000313" key="3">
    <source>
        <dbReference type="Proteomes" id="UP000054144"/>
    </source>
</evidence>
<keyword evidence="3" id="KW-1185">Reference proteome</keyword>
<evidence type="ECO:0000256" key="1">
    <source>
        <dbReference type="SAM" id="MobiDB-lite"/>
    </source>
</evidence>
<dbReference type="AlphaFoldDB" id="A0A0D7AJC5"/>
<reference evidence="2 3" key="1">
    <citation type="journal article" date="2015" name="Fungal Genet. Biol.">
        <title>Evolution of novel wood decay mechanisms in Agaricales revealed by the genome sequences of Fistulina hepatica and Cylindrobasidium torrendii.</title>
        <authorList>
            <person name="Floudas D."/>
            <person name="Held B.W."/>
            <person name="Riley R."/>
            <person name="Nagy L.G."/>
            <person name="Koehler G."/>
            <person name="Ransdell A.S."/>
            <person name="Younus H."/>
            <person name="Chow J."/>
            <person name="Chiniquy J."/>
            <person name="Lipzen A."/>
            <person name="Tritt A."/>
            <person name="Sun H."/>
            <person name="Haridas S."/>
            <person name="LaButti K."/>
            <person name="Ohm R.A."/>
            <person name="Kues U."/>
            <person name="Blanchette R.A."/>
            <person name="Grigoriev I.V."/>
            <person name="Minto R.E."/>
            <person name="Hibbett D.S."/>
        </authorList>
    </citation>
    <scope>NUCLEOTIDE SEQUENCE [LARGE SCALE GENOMIC DNA]</scope>
    <source>
        <strain evidence="2 3">ATCC 64428</strain>
    </source>
</reference>
<feature type="compositionally biased region" description="Basic and acidic residues" evidence="1">
    <location>
        <begin position="86"/>
        <end position="97"/>
    </location>
</feature>
<protein>
    <submittedName>
        <fullName evidence="2">Uncharacterized protein</fullName>
    </submittedName>
</protein>
<name>A0A0D7AJC5_9AGAR</name>
<accession>A0A0D7AJC5</accession>